<protein>
    <recommendedName>
        <fullName evidence="4">2-methoxy-6-polyprenyl-1,4-benzoquinol methylase, mitochondrial</fullName>
        <ecNumber evidence="4">2.1.1.201</ecNumber>
    </recommendedName>
    <alternativeName>
        <fullName evidence="4">Ubiquinone biosynthesis methyltransferase COQ5</fullName>
    </alternativeName>
</protein>
<dbReference type="PANTHER" id="PTHR43591">
    <property type="entry name" value="METHYLTRANSFERASE"/>
    <property type="match status" value="1"/>
</dbReference>
<dbReference type="UniPathway" id="UPA00232"/>
<keyword evidence="4" id="KW-0999">Mitochondrion inner membrane</keyword>
<comment type="caution">
    <text evidence="4">Lacks conserved residue(s) required for the propagation of feature annotation.</text>
</comment>
<evidence type="ECO:0000256" key="1">
    <source>
        <dbReference type="ARBA" id="ARBA00022603"/>
    </source>
</evidence>
<dbReference type="HAMAP" id="MF_01813">
    <property type="entry name" value="MenG_UbiE_methyltr"/>
    <property type="match status" value="1"/>
</dbReference>
<evidence type="ECO:0000256" key="4">
    <source>
        <dbReference type="HAMAP-Rule" id="MF_03191"/>
    </source>
</evidence>
<evidence type="ECO:0000313" key="6">
    <source>
        <dbReference type="EMBL" id="ORZ24872.1"/>
    </source>
</evidence>
<proteinExistence type="inferred from homology"/>
<sequence>MASRSTLQRFWPKRTLTLLRTPVRTAAFSTVTKILHQHQAPRPTTTSATTGSDNLGEPETHFGFKNVPENMKETLVRQVFANVATKYDVMNDVMSGGVHRLWKDHFMRTLAPTPGTKLLDVAGGTGDIAMRFLDYCKETHGDGTAQVTVFDINPNMLEVGKERFSKTPYHNTSQVSFMEGNAENLEHIPDNSMDAYTIAFGIRNCTHVDRVLKEAYRVLKPGGRFMCLEFSKVENPVISKVYDVFSFEVIPTMGHIVANDRDSYKYLVESIRKFPPQKQFAKMIKDAGFTVMGQGYEDLTFGVAAIHSGFKL</sequence>
<dbReference type="GO" id="GO:0032259">
    <property type="term" value="P:methylation"/>
    <property type="evidence" value="ECO:0007669"/>
    <property type="project" value="UniProtKB-KW"/>
</dbReference>
<dbReference type="FunCoup" id="A0A1Y2GUW6">
    <property type="interactions" value="269"/>
</dbReference>
<comment type="similarity">
    <text evidence="4">Belongs to the class I-like SAM-binding methyltransferase superfamily. MenG/UbiE family.</text>
</comment>
<dbReference type="NCBIfam" id="TIGR01934">
    <property type="entry name" value="MenG_MenH_UbiE"/>
    <property type="match status" value="1"/>
</dbReference>
<evidence type="ECO:0000256" key="3">
    <source>
        <dbReference type="ARBA" id="ARBA00022691"/>
    </source>
</evidence>
<dbReference type="PROSITE" id="PS01183">
    <property type="entry name" value="UBIE_1"/>
    <property type="match status" value="1"/>
</dbReference>
<keyword evidence="4" id="KW-0831">Ubiquinone biosynthesis</keyword>
<feature type="binding site" evidence="4">
    <location>
        <begin position="181"/>
        <end position="182"/>
    </location>
    <ligand>
        <name>S-adenosyl-L-methionine</name>
        <dbReference type="ChEBI" id="CHEBI:59789"/>
    </ligand>
</feature>
<keyword evidence="1 4" id="KW-0489">Methyltransferase</keyword>
<comment type="subcellular location">
    <subcellularLocation>
        <location evidence="4">Mitochondrion inner membrane</location>
        <topology evidence="4">Peripheral membrane protein</topology>
        <orientation evidence="4">Matrix side</orientation>
    </subcellularLocation>
</comment>
<keyword evidence="2 4" id="KW-0808">Transferase</keyword>
<name>A0A1Y2GUW6_9FUNG</name>
<dbReference type="PROSITE" id="PS01184">
    <property type="entry name" value="UBIE_2"/>
    <property type="match status" value="1"/>
</dbReference>
<dbReference type="Proteomes" id="UP000193648">
    <property type="component" value="Unassembled WGS sequence"/>
</dbReference>
<dbReference type="CDD" id="cd02440">
    <property type="entry name" value="AdoMet_MTases"/>
    <property type="match status" value="1"/>
</dbReference>
<comment type="caution">
    <text evidence="6">The sequence shown here is derived from an EMBL/GenBank/DDBJ whole genome shotgun (WGS) entry which is preliminary data.</text>
</comment>
<feature type="binding site" evidence="4">
    <location>
        <position position="125"/>
    </location>
    <ligand>
        <name>S-adenosyl-L-methionine</name>
        <dbReference type="ChEBI" id="CHEBI:59789"/>
    </ligand>
</feature>
<dbReference type="Pfam" id="PF01209">
    <property type="entry name" value="Ubie_methyltran"/>
    <property type="match status" value="1"/>
</dbReference>
<dbReference type="Gene3D" id="3.40.50.150">
    <property type="entry name" value="Vaccinia Virus protein VP39"/>
    <property type="match status" value="1"/>
</dbReference>
<keyword evidence="4" id="KW-0496">Mitochondrion</keyword>
<dbReference type="EC" id="2.1.1.201" evidence="4"/>
<dbReference type="SUPFAM" id="SSF53335">
    <property type="entry name" value="S-adenosyl-L-methionine-dependent methyltransferases"/>
    <property type="match status" value="1"/>
</dbReference>
<keyword evidence="4" id="KW-0472">Membrane</keyword>
<evidence type="ECO:0000256" key="2">
    <source>
        <dbReference type="ARBA" id="ARBA00022679"/>
    </source>
</evidence>
<dbReference type="FunFam" id="3.40.50.150:FF:000208">
    <property type="entry name" value="2-methoxy-6-polyprenyl-1,4-benzoquinol methylase, mitochondrial"/>
    <property type="match status" value="1"/>
</dbReference>
<accession>A0A1Y2GUW6</accession>
<dbReference type="PROSITE" id="PS51608">
    <property type="entry name" value="SAM_MT_UBIE"/>
    <property type="match status" value="1"/>
</dbReference>
<keyword evidence="3 4" id="KW-0949">S-adenosyl-L-methionine</keyword>
<dbReference type="GO" id="GO:0009060">
    <property type="term" value="P:aerobic respiration"/>
    <property type="evidence" value="ECO:0007669"/>
    <property type="project" value="EnsemblFungi"/>
</dbReference>
<comment type="catalytic activity">
    <reaction evidence="4">
        <text>a 2-methoxy-6-(all-trans-polyprenyl)benzene-1,4-diol + S-adenosyl-L-methionine = a 5-methoxy-2-methyl-3-(all-trans-polyprenyl)benzene-1,4-diol + S-adenosyl-L-homocysteine + H(+)</text>
        <dbReference type="Rhea" id="RHEA:28286"/>
        <dbReference type="Rhea" id="RHEA-COMP:10858"/>
        <dbReference type="Rhea" id="RHEA-COMP:10859"/>
        <dbReference type="ChEBI" id="CHEBI:15378"/>
        <dbReference type="ChEBI" id="CHEBI:57856"/>
        <dbReference type="ChEBI" id="CHEBI:59789"/>
        <dbReference type="ChEBI" id="CHEBI:84166"/>
        <dbReference type="ChEBI" id="CHEBI:84167"/>
        <dbReference type="EC" id="2.1.1.201"/>
    </reaction>
</comment>
<comment type="subunit">
    <text evidence="4">Component of a multi-subunit COQ enzyme complex, composed of at least COQ3, COQ4, COQ5, COQ6, COQ7 and COQ9.</text>
</comment>
<feature type="compositionally biased region" description="Polar residues" evidence="5">
    <location>
        <begin position="42"/>
        <end position="53"/>
    </location>
</feature>
<dbReference type="PANTHER" id="PTHR43591:SF24">
    <property type="entry name" value="2-METHOXY-6-POLYPRENYL-1,4-BENZOQUINOL METHYLASE, MITOCHONDRIAL"/>
    <property type="match status" value="1"/>
</dbReference>
<comment type="pathway">
    <text evidence="4">Cofactor biosynthesis; ubiquinone biosynthesis.</text>
</comment>
<dbReference type="GO" id="GO:0008425">
    <property type="term" value="F:2-methoxy-6-polyprenyl-1,4-benzoquinol methyltransferase activity"/>
    <property type="evidence" value="ECO:0007669"/>
    <property type="project" value="UniProtKB-UniRule"/>
</dbReference>
<dbReference type="OrthoDB" id="8300214at2759"/>
<organism evidence="6 7">
    <name type="scientific">Lobosporangium transversale</name>
    <dbReference type="NCBI Taxonomy" id="64571"/>
    <lineage>
        <taxon>Eukaryota</taxon>
        <taxon>Fungi</taxon>
        <taxon>Fungi incertae sedis</taxon>
        <taxon>Mucoromycota</taxon>
        <taxon>Mortierellomycotina</taxon>
        <taxon>Mortierellomycetes</taxon>
        <taxon>Mortierellales</taxon>
        <taxon>Mortierellaceae</taxon>
        <taxon>Lobosporangium</taxon>
    </lineage>
</organism>
<feature type="binding site" evidence="4">
    <location>
        <position position="151"/>
    </location>
    <ligand>
        <name>S-adenosyl-L-methionine</name>
        <dbReference type="ChEBI" id="CHEBI:59789"/>
    </ligand>
</feature>
<dbReference type="InterPro" id="IPR004033">
    <property type="entry name" value="UbiE/COQ5_MeTrFase"/>
</dbReference>
<dbReference type="GO" id="GO:0031314">
    <property type="term" value="C:extrinsic component of mitochondrial inner membrane"/>
    <property type="evidence" value="ECO:0007669"/>
    <property type="project" value="UniProtKB-UniRule"/>
</dbReference>
<dbReference type="InterPro" id="IPR029063">
    <property type="entry name" value="SAM-dependent_MTases_sf"/>
</dbReference>
<dbReference type="InParanoid" id="A0A1Y2GUW6"/>
<feature type="region of interest" description="Disordered" evidence="5">
    <location>
        <begin position="35"/>
        <end position="56"/>
    </location>
</feature>
<dbReference type="AlphaFoldDB" id="A0A1Y2GUW6"/>
<comment type="function">
    <text evidence="4">Methyltransferase required for the conversion of 2-polyprenyl-6-methoxy-1,4-benzoquinol (DDMQH2) to 2-polyprenyl-3-methyl-6-methoxy-1,4-benzoquinol (DMQH2).</text>
</comment>
<evidence type="ECO:0000313" key="7">
    <source>
        <dbReference type="Proteomes" id="UP000193648"/>
    </source>
</evidence>
<dbReference type="STRING" id="64571.A0A1Y2GUW6"/>
<dbReference type="GO" id="GO:0005759">
    <property type="term" value="C:mitochondrial matrix"/>
    <property type="evidence" value="ECO:0007669"/>
    <property type="project" value="EnsemblFungi"/>
</dbReference>
<evidence type="ECO:0000256" key="5">
    <source>
        <dbReference type="SAM" id="MobiDB-lite"/>
    </source>
</evidence>
<dbReference type="InterPro" id="IPR023576">
    <property type="entry name" value="UbiE/COQ5_MeTrFase_CS"/>
</dbReference>
<dbReference type="EMBL" id="MCFF01000008">
    <property type="protein sequence ID" value="ORZ24872.1"/>
    <property type="molecule type" value="Genomic_DNA"/>
</dbReference>
<reference evidence="6 7" key="1">
    <citation type="submission" date="2016-07" db="EMBL/GenBank/DDBJ databases">
        <title>Pervasive Adenine N6-methylation of Active Genes in Fungi.</title>
        <authorList>
            <consortium name="DOE Joint Genome Institute"/>
            <person name="Mondo S.J."/>
            <person name="Dannebaum R.O."/>
            <person name="Kuo R.C."/>
            <person name="Labutti K."/>
            <person name="Haridas S."/>
            <person name="Kuo A."/>
            <person name="Salamov A."/>
            <person name="Ahrendt S.R."/>
            <person name="Lipzen A."/>
            <person name="Sullivan W."/>
            <person name="Andreopoulos W.B."/>
            <person name="Clum A."/>
            <person name="Lindquist E."/>
            <person name="Daum C."/>
            <person name="Ramamoorthy G.K."/>
            <person name="Gryganskyi A."/>
            <person name="Culley D."/>
            <person name="Magnuson J.K."/>
            <person name="James T.Y."/>
            <person name="O'Malley M.A."/>
            <person name="Stajich J.E."/>
            <person name="Spatafora J.W."/>
            <person name="Visel A."/>
            <person name="Grigoriev I.V."/>
        </authorList>
    </citation>
    <scope>NUCLEOTIDE SEQUENCE [LARGE SCALE GENOMIC DNA]</scope>
    <source>
        <strain evidence="6 7">NRRL 3116</strain>
    </source>
</reference>
<gene>
    <name evidence="4" type="primary">COQ5</name>
    <name evidence="6" type="ORF">BCR41DRAFT_319497</name>
</gene>
<keyword evidence="7" id="KW-1185">Reference proteome</keyword>